<dbReference type="RefSeq" id="XP_032129402.1">
    <property type="nucleotide sequence ID" value="XM_032273511.1"/>
</dbReference>
<protein>
    <submittedName>
        <fullName evidence="2 3">Intraflagellar transport protein 22 homolog</fullName>
    </submittedName>
</protein>
<sequence>MKDAHEVVIVFSADIPSHRKEMEMWYSCLVQQQSLWDTQCMLIAHHKPGSGDVKGSLSLSPPLNKLKLVHLNLEDDAEETQMEFINYLKGIINSMSESRDREMSIMTQPASTWHCHSPSEISIFLNEDLKLHPATHGFFSL</sequence>
<organism evidence="1 3">
    <name type="scientific">Sapajus apella</name>
    <name type="common">Brown-capped capuchin</name>
    <name type="synonym">Cebus apella</name>
    <dbReference type="NCBI Taxonomy" id="9515"/>
    <lineage>
        <taxon>Eukaryota</taxon>
        <taxon>Metazoa</taxon>
        <taxon>Chordata</taxon>
        <taxon>Craniata</taxon>
        <taxon>Vertebrata</taxon>
        <taxon>Euteleostomi</taxon>
        <taxon>Mammalia</taxon>
        <taxon>Eutheria</taxon>
        <taxon>Euarchontoglires</taxon>
        <taxon>Primates</taxon>
        <taxon>Haplorrhini</taxon>
        <taxon>Platyrrhini</taxon>
        <taxon>Cebidae</taxon>
        <taxon>Cebinae</taxon>
        <taxon>Sapajus</taxon>
    </lineage>
</organism>
<evidence type="ECO:0000313" key="1">
    <source>
        <dbReference type="Proteomes" id="UP000504640"/>
    </source>
</evidence>
<reference evidence="2 3" key="1">
    <citation type="submission" date="2025-04" db="UniProtKB">
        <authorList>
            <consortium name="RefSeq"/>
        </authorList>
    </citation>
    <scope>IDENTIFICATION</scope>
    <source>
        <tissue evidence="2 3">Blood</tissue>
    </source>
</reference>
<accession>A0A6J3HHF4</accession>
<evidence type="ECO:0000313" key="2">
    <source>
        <dbReference type="RefSeq" id="XP_032129401.1"/>
    </source>
</evidence>
<name>A0A6J3HHF4_SAPAP</name>
<dbReference type="GeneID" id="116547625"/>
<dbReference type="RefSeq" id="XP_032129401.1">
    <property type="nucleotide sequence ID" value="XM_032273510.1"/>
</dbReference>
<proteinExistence type="predicted"/>
<keyword evidence="1" id="KW-1185">Reference proteome</keyword>
<gene>
    <name evidence="2 3" type="primary">LOC116547625</name>
</gene>
<dbReference type="AlphaFoldDB" id="A0A6J3HHF4"/>
<dbReference type="Proteomes" id="UP000504640">
    <property type="component" value="Unplaced"/>
</dbReference>
<evidence type="ECO:0000313" key="3">
    <source>
        <dbReference type="RefSeq" id="XP_032129402.1"/>
    </source>
</evidence>